<gene>
    <name evidence="3" type="ORF">GIW47_25800</name>
</gene>
<dbReference type="RefSeq" id="WP_120248961.1">
    <property type="nucleotide sequence ID" value="NZ_JAAQYJ010000003.1"/>
</dbReference>
<accession>A0ABS9FV45</accession>
<sequence length="153" mass="18026">MNNKYRVFTQCRKSSHDDHAKSLGFASWVAMQSRDYCSFRLVDVRAWLVPAIQHKQIVFFFDTFDTPIGYVTWANLAADAENRLLEDSEFLLHESEWDEGSRTWIIDCCFPFGDAAFAKAELRKIFISQSIDEVFWARRNLNYSVRKIVRWVV</sequence>
<dbReference type="Pfam" id="PF02794">
    <property type="entry name" value="HlyC"/>
    <property type="match status" value="1"/>
</dbReference>
<dbReference type="Proteomes" id="UP000814074">
    <property type="component" value="Unassembled WGS sequence"/>
</dbReference>
<proteinExistence type="inferred from homology"/>
<dbReference type="EC" id="2.3.1.-" evidence="2"/>
<reference evidence="3 4" key="1">
    <citation type="submission" date="2019-11" db="EMBL/GenBank/DDBJ databases">
        <title>Epiphytic Pseudomonas syringae from cherry orchards.</title>
        <authorList>
            <person name="Hulin M.T."/>
        </authorList>
    </citation>
    <scope>NUCLEOTIDE SEQUENCE [LARGE SCALE GENOMIC DNA]</scope>
    <source>
        <strain evidence="3 4">PA-6-3B</strain>
    </source>
</reference>
<comment type="function">
    <text evidence="2">Involved in fatty acylation of protoxin at internal lysine residues, thereby converting it to the active toxin.</text>
</comment>
<comment type="subcellular location">
    <subcellularLocation>
        <location evidence="2">Cytoplasm</location>
    </subcellularLocation>
</comment>
<comment type="similarity">
    <text evidence="1 2">Belongs to the RTX toxin acyltransferase family.</text>
</comment>
<evidence type="ECO:0000256" key="2">
    <source>
        <dbReference type="RuleBase" id="RU368102"/>
    </source>
</evidence>
<evidence type="ECO:0000313" key="3">
    <source>
        <dbReference type="EMBL" id="MCF5156019.1"/>
    </source>
</evidence>
<protein>
    <recommendedName>
        <fullName evidence="2">RTX toxin-activating lysine-acyltransferase</fullName>
        <ecNumber evidence="2">2.3.1.-</ecNumber>
    </recommendedName>
</protein>
<organism evidence="3 4">
    <name type="scientific">Pseudomonas lactis</name>
    <dbReference type="NCBI Taxonomy" id="1615674"/>
    <lineage>
        <taxon>Bacteria</taxon>
        <taxon>Pseudomonadati</taxon>
        <taxon>Pseudomonadota</taxon>
        <taxon>Gammaproteobacteria</taxon>
        <taxon>Pseudomonadales</taxon>
        <taxon>Pseudomonadaceae</taxon>
        <taxon>Pseudomonas</taxon>
    </lineage>
</organism>
<comment type="caution">
    <text evidence="3">The sequence shown here is derived from an EMBL/GenBank/DDBJ whole genome shotgun (WGS) entry which is preliminary data.</text>
</comment>
<keyword evidence="2" id="KW-0012">Acyltransferase</keyword>
<dbReference type="EMBL" id="WKDU01000046">
    <property type="protein sequence ID" value="MCF5156019.1"/>
    <property type="molecule type" value="Genomic_DNA"/>
</dbReference>
<evidence type="ECO:0000313" key="4">
    <source>
        <dbReference type="Proteomes" id="UP000814074"/>
    </source>
</evidence>
<keyword evidence="4" id="KW-1185">Reference proteome</keyword>
<evidence type="ECO:0000256" key="1">
    <source>
        <dbReference type="ARBA" id="ARBA00005686"/>
    </source>
</evidence>
<keyword evidence="2" id="KW-0963">Cytoplasm</keyword>
<keyword evidence="2" id="KW-0204">Cytolysis</keyword>
<dbReference type="InterPro" id="IPR003996">
    <property type="entry name" value="RTX_toxin-activating_protC_bac"/>
</dbReference>
<keyword evidence="2" id="KW-0808">Transferase</keyword>
<name>A0ABS9FV45_9PSED</name>